<dbReference type="KEGG" id="dgg:DGI_3535"/>
<evidence type="ECO:0000313" key="2">
    <source>
        <dbReference type="Proteomes" id="UP000016587"/>
    </source>
</evidence>
<organism evidence="1 2">
    <name type="scientific">Megalodesulfovibrio gigas (strain ATCC 19364 / DSM 1382 / NCIMB 9332 / VKM B-1759)</name>
    <name type="common">Desulfovibrio gigas</name>
    <dbReference type="NCBI Taxonomy" id="1121448"/>
    <lineage>
        <taxon>Bacteria</taxon>
        <taxon>Pseudomonadati</taxon>
        <taxon>Thermodesulfobacteriota</taxon>
        <taxon>Desulfovibrionia</taxon>
        <taxon>Desulfovibrionales</taxon>
        <taxon>Desulfovibrionaceae</taxon>
        <taxon>Megalodesulfovibrio</taxon>
    </lineage>
</organism>
<keyword evidence="2" id="KW-1185">Reference proteome</keyword>
<dbReference type="STRING" id="1121448.DGI_3535"/>
<reference evidence="1 2" key="1">
    <citation type="journal article" date="2013" name="J. Bacteriol.">
        <title>Roles of HynAB and Ech, the only two hydrogenases found in the model sulfate reducer Desulfovibrio gigas.</title>
        <authorList>
            <person name="Morais-Silva F.O."/>
            <person name="Santos C.I."/>
            <person name="Rodrigues R."/>
            <person name="Pereira I.A."/>
            <person name="Rodrigues-Pousada C."/>
        </authorList>
    </citation>
    <scope>NUCLEOTIDE SEQUENCE [LARGE SCALE GENOMIC DNA]</scope>
    <source>
        <strain evidence="2">ATCC 19364 / DSM 1382 / NCIMB 9332 / VKM B-1759</strain>
    </source>
</reference>
<protein>
    <submittedName>
        <fullName evidence="1">Uncharacterized protein</fullName>
    </submittedName>
</protein>
<dbReference type="Proteomes" id="UP000016587">
    <property type="component" value="Chromosome"/>
</dbReference>
<reference evidence="2" key="2">
    <citation type="submission" date="2013-07" db="EMBL/GenBank/DDBJ databases">
        <authorList>
            <person name="Morais-Silva F.O."/>
            <person name="Rezende A.M."/>
            <person name="Pimentel C."/>
            <person name="Resende D.M."/>
            <person name="Santos C.I."/>
            <person name="Clemente C."/>
            <person name="de Oliveira L.M."/>
            <person name="da Silva S.M."/>
            <person name="Costa D.A."/>
            <person name="Varela-Raposo A."/>
            <person name="Horacio E.C.A."/>
            <person name="Matos M."/>
            <person name="Flores O."/>
            <person name="Ruiz J.C."/>
            <person name="Rodrigues-Pousada C."/>
        </authorList>
    </citation>
    <scope>NUCLEOTIDE SEQUENCE [LARGE SCALE GENOMIC DNA]</scope>
    <source>
        <strain evidence="2">ATCC 19364 / DSM 1382 / NCIMB 9332 / VKM B-1759</strain>
    </source>
</reference>
<dbReference type="AlphaFoldDB" id="T2GG92"/>
<dbReference type="EMBL" id="CP006585">
    <property type="protein sequence ID" value="AGW15211.1"/>
    <property type="molecule type" value="Genomic_DNA"/>
</dbReference>
<evidence type="ECO:0000313" key="1">
    <source>
        <dbReference type="EMBL" id="AGW15211.1"/>
    </source>
</evidence>
<name>T2GG92_MEGG1</name>
<dbReference type="HOGENOM" id="CLU_3098100_0_0_7"/>
<accession>T2GG92</accession>
<proteinExistence type="predicted"/>
<sequence length="51" mass="5497">MLAGVPPWRGKPLVEQCEHLLPFCCPSLHHNLIAAVAESRASGLSFSGRGR</sequence>
<dbReference type="PATRIC" id="fig|1121448.10.peg.3486"/>
<gene>
    <name evidence="1" type="ORF">DGI_3535</name>
</gene>